<accession>A0A392MQD0</accession>
<feature type="region of interest" description="Disordered" evidence="1">
    <location>
        <begin position="17"/>
        <end position="39"/>
    </location>
</feature>
<evidence type="ECO:0000313" key="3">
    <source>
        <dbReference type="Proteomes" id="UP000265520"/>
    </source>
</evidence>
<dbReference type="EMBL" id="LXQA010015663">
    <property type="protein sequence ID" value="MCH89189.1"/>
    <property type="molecule type" value="Genomic_DNA"/>
</dbReference>
<gene>
    <name evidence="2" type="ORF">A2U01_0010082</name>
</gene>
<proteinExistence type="predicted"/>
<keyword evidence="3" id="KW-1185">Reference proteome</keyword>
<dbReference type="AlphaFoldDB" id="A0A392MQD0"/>
<protein>
    <submittedName>
        <fullName evidence="2">Otubain</fullName>
    </submittedName>
</protein>
<name>A0A392MQD0_9FABA</name>
<sequence>MDDSNACKDDRHEIDIKIGKQPKVEEQRNVDAKTTDEPPKVVAPKVDVAHKVDFRIEFTTERKFDDREQMLSWVHDLSFKEYVQKEREEMTTLKCGCPFKVKSYLLSSRQWSLNVVKGEHNYEMTQHFQGHEYAEWLRLNEKDLVRELTGNMALPRNIMSTLKKRRQLTATTIKHINLQCTLPIESV</sequence>
<dbReference type="Proteomes" id="UP000265520">
    <property type="component" value="Unassembled WGS sequence"/>
</dbReference>
<comment type="caution">
    <text evidence="2">The sequence shown here is derived from an EMBL/GenBank/DDBJ whole genome shotgun (WGS) entry which is preliminary data.</text>
</comment>
<evidence type="ECO:0000256" key="1">
    <source>
        <dbReference type="SAM" id="MobiDB-lite"/>
    </source>
</evidence>
<organism evidence="2 3">
    <name type="scientific">Trifolium medium</name>
    <dbReference type="NCBI Taxonomy" id="97028"/>
    <lineage>
        <taxon>Eukaryota</taxon>
        <taxon>Viridiplantae</taxon>
        <taxon>Streptophyta</taxon>
        <taxon>Embryophyta</taxon>
        <taxon>Tracheophyta</taxon>
        <taxon>Spermatophyta</taxon>
        <taxon>Magnoliopsida</taxon>
        <taxon>eudicotyledons</taxon>
        <taxon>Gunneridae</taxon>
        <taxon>Pentapetalae</taxon>
        <taxon>rosids</taxon>
        <taxon>fabids</taxon>
        <taxon>Fabales</taxon>
        <taxon>Fabaceae</taxon>
        <taxon>Papilionoideae</taxon>
        <taxon>50 kb inversion clade</taxon>
        <taxon>NPAAA clade</taxon>
        <taxon>Hologalegina</taxon>
        <taxon>IRL clade</taxon>
        <taxon>Trifolieae</taxon>
        <taxon>Trifolium</taxon>
    </lineage>
</organism>
<evidence type="ECO:0000313" key="2">
    <source>
        <dbReference type="EMBL" id="MCH89189.1"/>
    </source>
</evidence>
<reference evidence="2 3" key="1">
    <citation type="journal article" date="2018" name="Front. Plant Sci.">
        <title>Red Clover (Trifolium pratense) and Zigzag Clover (T. medium) - A Picture of Genomic Similarities and Differences.</title>
        <authorList>
            <person name="Dluhosova J."/>
            <person name="Istvanek J."/>
            <person name="Nedelnik J."/>
            <person name="Repkova J."/>
        </authorList>
    </citation>
    <scope>NUCLEOTIDE SEQUENCE [LARGE SCALE GENOMIC DNA]</scope>
    <source>
        <strain evidence="3">cv. 10/8</strain>
        <tissue evidence="2">Leaf</tissue>
    </source>
</reference>